<comment type="caution">
    <text evidence="2">The sequence shown here is derived from an EMBL/GenBank/DDBJ whole genome shotgun (WGS) entry which is preliminary data.</text>
</comment>
<dbReference type="PANTHER" id="PTHR43628">
    <property type="entry name" value="ACTIVATOR OF C KINASE PROTEIN 1-RELATED"/>
    <property type="match status" value="1"/>
</dbReference>
<evidence type="ECO:0000256" key="1">
    <source>
        <dbReference type="SAM" id="SignalP"/>
    </source>
</evidence>
<sequence length="197" mass="21220">MGVSQHRKRWMHRCLGLGAGVLLAAASSTAWAQVLVARGEVEDNASTQPANLTTAKLENSIGTRCALGEGVPQDYALAAQWFRKAAEHGYGKAEYNLGMQYYFGQGVPQDYAQAAYWWERAANQNISAAQYNLGNLYFMGQGVARDYQKASYWWQKAAANGNADATRNLAVLARMEPAVLHPGPVAGPVAASVAPQG</sequence>
<proteinExistence type="predicted"/>
<dbReference type="InterPro" id="IPR011990">
    <property type="entry name" value="TPR-like_helical_dom_sf"/>
</dbReference>
<dbReference type="Gene3D" id="1.25.40.10">
    <property type="entry name" value="Tetratricopeptide repeat domain"/>
    <property type="match status" value="1"/>
</dbReference>
<organism evidence="2 3">
    <name type="scientific">Acidithiobacillus caldus</name>
    <dbReference type="NCBI Taxonomy" id="33059"/>
    <lineage>
        <taxon>Bacteria</taxon>
        <taxon>Pseudomonadati</taxon>
        <taxon>Pseudomonadota</taxon>
        <taxon>Acidithiobacillia</taxon>
        <taxon>Acidithiobacillales</taxon>
        <taxon>Acidithiobacillaceae</taxon>
        <taxon>Acidithiobacillus</taxon>
    </lineage>
</organism>
<dbReference type="InterPro" id="IPR052945">
    <property type="entry name" value="Mitotic_Regulator"/>
</dbReference>
<feature type="signal peptide" evidence="1">
    <location>
        <begin position="1"/>
        <end position="32"/>
    </location>
</feature>
<gene>
    <name evidence="2" type="ORF">BAE27_10060</name>
</gene>
<dbReference type="InterPro" id="IPR006597">
    <property type="entry name" value="Sel1-like"/>
</dbReference>
<dbReference type="SMART" id="SM00671">
    <property type="entry name" value="SEL1"/>
    <property type="match status" value="3"/>
</dbReference>
<dbReference type="AlphaFoldDB" id="A0A1E7YLN1"/>
<dbReference type="PANTHER" id="PTHR43628:SF1">
    <property type="entry name" value="CHITIN SYNTHASE REGULATORY FACTOR 2-RELATED"/>
    <property type="match status" value="1"/>
</dbReference>
<keyword evidence="1" id="KW-0732">Signal</keyword>
<evidence type="ECO:0008006" key="4">
    <source>
        <dbReference type="Google" id="ProtNLM"/>
    </source>
</evidence>
<accession>A0A1E7YLN1</accession>
<dbReference type="Pfam" id="PF08238">
    <property type="entry name" value="Sel1"/>
    <property type="match status" value="3"/>
</dbReference>
<dbReference type="Proteomes" id="UP000175616">
    <property type="component" value="Unassembled WGS sequence"/>
</dbReference>
<evidence type="ECO:0000313" key="3">
    <source>
        <dbReference type="Proteomes" id="UP000175616"/>
    </source>
</evidence>
<reference evidence="2 3" key="1">
    <citation type="submission" date="2016-06" db="EMBL/GenBank/DDBJ databases">
        <title>Gene turnover analysis identifies the evolutionary adaptation of the extremophile Acidithiobacillus caldus.</title>
        <authorList>
            <person name="Zhang X."/>
        </authorList>
    </citation>
    <scope>NUCLEOTIDE SEQUENCE [LARGE SCALE GENOMIC DNA]</scope>
    <source>
        <strain evidence="2 3">DX</strain>
    </source>
</reference>
<dbReference type="EMBL" id="LZYE01000255">
    <property type="protein sequence ID" value="OFC32954.1"/>
    <property type="molecule type" value="Genomic_DNA"/>
</dbReference>
<dbReference type="SUPFAM" id="SSF81901">
    <property type="entry name" value="HCP-like"/>
    <property type="match status" value="1"/>
</dbReference>
<protein>
    <recommendedName>
        <fullName evidence="4">Sel1 domain protein repeat-containing protein</fullName>
    </recommendedName>
</protein>
<evidence type="ECO:0000313" key="2">
    <source>
        <dbReference type="EMBL" id="OFC32954.1"/>
    </source>
</evidence>
<name>A0A1E7YLN1_9PROT</name>
<feature type="chain" id="PRO_5009209041" description="Sel1 domain protein repeat-containing protein" evidence="1">
    <location>
        <begin position="33"/>
        <end position="197"/>
    </location>
</feature>